<evidence type="ECO:0000313" key="3">
    <source>
        <dbReference type="EMBL" id="PRX53344.1"/>
    </source>
</evidence>
<dbReference type="InterPro" id="IPR003032">
    <property type="entry name" value="Ryanodine_rcpt"/>
</dbReference>
<dbReference type="PROSITE" id="PS51201">
    <property type="entry name" value="RCK_N"/>
    <property type="match status" value="1"/>
</dbReference>
<gene>
    <name evidence="3" type="ORF">B0I32_128100</name>
</gene>
<feature type="transmembrane region" description="Helical" evidence="1">
    <location>
        <begin position="12"/>
        <end position="34"/>
    </location>
</feature>
<name>A0A2T0M7B1_9ACTN</name>
<evidence type="ECO:0000259" key="2">
    <source>
        <dbReference type="PROSITE" id="PS51201"/>
    </source>
</evidence>
<dbReference type="InterPro" id="IPR050721">
    <property type="entry name" value="Trk_Ktr_HKT_K-transport"/>
</dbReference>
<dbReference type="InterPro" id="IPR003148">
    <property type="entry name" value="RCK_N"/>
</dbReference>
<dbReference type="OrthoDB" id="4228364at2"/>
<proteinExistence type="predicted"/>
<dbReference type="SUPFAM" id="SSF51735">
    <property type="entry name" value="NAD(P)-binding Rossmann-fold domains"/>
    <property type="match status" value="1"/>
</dbReference>
<dbReference type="Gene3D" id="3.40.50.720">
    <property type="entry name" value="NAD(P)-binding Rossmann-like Domain"/>
    <property type="match status" value="1"/>
</dbReference>
<comment type="caution">
    <text evidence="3">The sequence shown here is derived from an EMBL/GenBank/DDBJ whole genome shotgun (WGS) entry which is preliminary data.</text>
</comment>
<keyword evidence="4" id="KW-1185">Reference proteome</keyword>
<dbReference type="InterPro" id="IPR036291">
    <property type="entry name" value="NAD(P)-bd_dom_sf"/>
</dbReference>
<dbReference type="Proteomes" id="UP000238312">
    <property type="component" value="Unassembled WGS sequence"/>
</dbReference>
<sequence length="564" mass="61595">MKETTSIRSSVMAAFGVLALLSLVLGYAGLRAYLADQPQVSFLDLVYYDLQLFVIDSTPLGEGGPLPWPLEIARFTAPAVTVYALIETVRLLLSSEVRRLRAREASRHAIVCGTGALGQALTQRLREEGRKVVVIGTGGGDLPRGPGVLHVTGDATDPLVLRAAGASRARTVYACEDDATVNVAIAATVHGMNPPAPVAAYAHVPDPRLCAALRARRLGVSEPRDHRLDFFNLDELAVRVLLARDPVEQPRPVLLLGLKTFGAALLVELARRWRLLAPPPGTRLPVRVIAPEADSEVAAVCRTYPFVAENCALTCENAGVDDLRDLLDAGREHPQRVYVCYADDHLALTATLTVAPLWTGAPVVVRVSRRRMFGEVFRDGRLMEDLAGSLQIFAVTEEAGKPDLIDEDVIERIARAIHDRYVLACVQRGDTPGGNASMVPYEELSEAKKGQNRDQAAHIGAKLAAVGCVPAPSTEAPHTFAFTGDEVERLARMEHTRWMRYLTDRGWTHGPERDDDALRHPDLLDWEYLSEQARDKDREAVAQLPDILQDAGFRIVRLPTSTGP</sequence>
<protein>
    <submittedName>
        <fullName evidence="3">RyR domain-containing protein</fullName>
    </submittedName>
</protein>
<keyword evidence="1" id="KW-0472">Membrane</keyword>
<dbReference type="Pfam" id="PF02026">
    <property type="entry name" value="RyR"/>
    <property type="match status" value="1"/>
</dbReference>
<keyword evidence="1" id="KW-1133">Transmembrane helix</keyword>
<dbReference type="EMBL" id="PVNG01000028">
    <property type="protein sequence ID" value="PRX53344.1"/>
    <property type="molecule type" value="Genomic_DNA"/>
</dbReference>
<dbReference type="RefSeq" id="WP_106250992.1">
    <property type="nucleotide sequence ID" value="NZ_JBFAIB010000013.1"/>
</dbReference>
<evidence type="ECO:0000256" key="1">
    <source>
        <dbReference type="SAM" id="Phobius"/>
    </source>
</evidence>
<organism evidence="3 4">
    <name type="scientific">Nonomuraea fuscirosea</name>
    <dbReference type="NCBI Taxonomy" id="1291556"/>
    <lineage>
        <taxon>Bacteria</taxon>
        <taxon>Bacillati</taxon>
        <taxon>Actinomycetota</taxon>
        <taxon>Actinomycetes</taxon>
        <taxon>Streptosporangiales</taxon>
        <taxon>Streptosporangiaceae</taxon>
        <taxon>Nonomuraea</taxon>
    </lineage>
</organism>
<dbReference type="PANTHER" id="PTHR43833">
    <property type="entry name" value="POTASSIUM CHANNEL PROTEIN 2-RELATED-RELATED"/>
    <property type="match status" value="1"/>
</dbReference>
<evidence type="ECO:0000313" key="4">
    <source>
        <dbReference type="Proteomes" id="UP000238312"/>
    </source>
</evidence>
<dbReference type="GO" id="GO:0006813">
    <property type="term" value="P:potassium ion transport"/>
    <property type="evidence" value="ECO:0007669"/>
    <property type="project" value="InterPro"/>
</dbReference>
<feature type="domain" description="RCK N-terminal" evidence="2">
    <location>
        <begin position="106"/>
        <end position="228"/>
    </location>
</feature>
<reference evidence="3 4" key="1">
    <citation type="submission" date="2018-03" db="EMBL/GenBank/DDBJ databases">
        <title>Genomic Encyclopedia of Type Strains, Phase III (KMG-III): the genomes of soil and plant-associated and newly described type strains.</title>
        <authorList>
            <person name="Whitman W."/>
        </authorList>
    </citation>
    <scope>NUCLEOTIDE SEQUENCE [LARGE SCALE GENOMIC DNA]</scope>
    <source>
        <strain evidence="3 4">CGMCC 4.7104</strain>
    </source>
</reference>
<dbReference type="Gene3D" id="6.20.350.10">
    <property type="match status" value="2"/>
</dbReference>
<keyword evidence="1" id="KW-0812">Transmembrane</keyword>
<accession>A0A2T0M7B1</accession>
<dbReference type="AlphaFoldDB" id="A0A2T0M7B1"/>
<dbReference type="Pfam" id="PF02254">
    <property type="entry name" value="TrkA_N"/>
    <property type="match status" value="1"/>
</dbReference>